<dbReference type="GO" id="GO:0006874">
    <property type="term" value="P:intracellular calcium ion homeostasis"/>
    <property type="evidence" value="ECO:0007669"/>
    <property type="project" value="TreeGrafter"/>
</dbReference>
<dbReference type="WBParaSite" id="jg3067">
    <property type="protein sequence ID" value="jg3067"/>
    <property type="gene ID" value="jg3067"/>
</dbReference>
<dbReference type="InterPro" id="IPR004481">
    <property type="entry name" value="K/Na/Ca-exchanger"/>
</dbReference>
<evidence type="ECO:0000313" key="11">
    <source>
        <dbReference type="WBParaSite" id="jg3067"/>
    </source>
</evidence>
<keyword evidence="7" id="KW-0472">Membrane</keyword>
<dbReference type="Proteomes" id="UP000887574">
    <property type="component" value="Unplaced"/>
</dbReference>
<name>A0A915E765_9BILA</name>
<keyword evidence="10" id="KW-1185">Reference proteome</keyword>
<feature type="region of interest" description="Disordered" evidence="8">
    <location>
        <begin position="104"/>
        <end position="128"/>
    </location>
</feature>
<dbReference type="PANTHER" id="PTHR10846">
    <property type="entry name" value="SODIUM/POTASSIUM/CALCIUM EXCHANGER"/>
    <property type="match status" value="1"/>
</dbReference>
<dbReference type="GO" id="GO:0005262">
    <property type="term" value="F:calcium channel activity"/>
    <property type="evidence" value="ECO:0007669"/>
    <property type="project" value="TreeGrafter"/>
</dbReference>
<evidence type="ECO:0000313" key="10">
    <source>
        <dbReference type="Proteomes" id="UP000887574"/>
    </source>
</evidence>
<proteinExistence type="inferred from homology"/>
<dbReference type="Gene3D" id="1.20.1420.30">
    <property type="entry name" value="NCX, central ion-binding region"/>
    <property type="match status" value="1"/>
</dbReference>
<protein>
    <submittedName>
        <fullName evidence="11">Sodium/calcium exchanger membrane region domain-containing protein</fullName>
    </submittedName>
</protein>
<organism evidence="10 11">
    <name type="scientific">Ditylenchus dipsaci</name>
    <dbReference type="NCBI Taxonomy" id="166011"/>
    <lineage>
        <taxon>Eukaryota</taxon>
        <taxon>Metazoa</taxon>
        <taxon>Ecdysozoa</taxon>
        <taxon>Nematoda</taxon>
        <taxon>Chromadorea</taxon>
        <taxon>Rhabditida</taxon>
        <taxon>Tylenchina</taxon>
        <taxon>Tylenchomorpha</taxon>
        <taxon>Sphaerularioidea</taxon>
        <taxon>Anguinidae</taxon>
        <taxon>Anguininae</taxon>
        <taxon>Ditylenchus</taxon>
    </lineage>
</organism>
<evidence type="ECO:0000256" key="8">
    <source>
        <dbReference type="SAM" id="MobiDB-lite"/>
    </source>
</evidence>
<evidence type="ECO:0000256" key="1">
    <source>
        <dbReference type="ARBA" id="ARBA00004141"/>
    </source>
</evidence>
<keyword evidence="3" id="KW-0050">Antiport</keyword>
<keyword evidence="4" id="KW-0106">Calcium</keyword>
<dbReference type="GO" id="GO:0005886">
    <property type="term" value="C:plasma membrane"/>
    <property type="evidence" value="ECO:0007669"/>
    <property type="project" value="TreeGrafter"/>
</dbReference>
<evidence type="ECO:0000259" key="9">
    <source>
        <dbReference type="Pfam" id="PF01699"/>
    </source>
</evidence>
<keyword evidence="4" id="KW-0109">Calcium transport</keyword>
<sequence>MSLTHLYSIHLLYSIHPAICQEEVAPSKALASSTMDPTTGSCPLLLGALALFSWAASYESGNGFVDGAKQGGKSRGEEWLAEDLLLPACHWKRRCCESTCQTLQEGGQYPAPKRRTTSGGTRSSSQRHKKLMAGDVVRRKVLFFELDCKIRNHSLLSTTPTRNPSDIAEDSEDYYYDDEMDDSQFPVTSLVSSNDEMEQFVYIFCDEFFVPALAVITEKLDISEDVAGATFMAAGGSAPEFFTSVIGVFVAQNNVGSALFFMRFNANIENLIKSNLATQ</sequence>
<evidence type="ECO:0000256" key="3">
    <source>
        <dbReference type="ARBA" id="ARBA00022449"/>
    </source>
</evidence>
<dbReference type="AlphaFoldDB" id="A0A915E765"/>
<evidence type="ECO:0000256" key="4">
    <source>
        <dbReference type="ARBA" id="ARBA00022568"/>
    </source>
</evidence>
<dbReference type="Pfam" id="PF01699">
    <property type="entry name" value="Na_Ca_ex"/>
    <property type="match status" value="1"/>
</dbReference>
<reference evidence="11" key="1">
    <citation type="submission" date="2022-11" db="UniProtKB">
        <authorList>
            <consortium name="WormBaseParasite"/>
        </authorList>
    </citation>
    <scope>IDENTIFICATION</scope>
</reference>
<accession>A0A915E765</accession>
<keyword evidence="4" id="KW-0406">Ion transport</keyword>
<keyword evidence="4" id="KW-0813">Transport</keyword>
<keyword evidence="6" id="KW-1133">Transmembrane helix</keyword>
<feature type="domain" description="Sodium/calcium exchanger membrane region" evidence="9">
    <location>
        <begin position="201"/>
        <end position="252"/>
    </location>
</feature>
<evidence type="ECO:0000256" key="7">
    <source>
        <dbReference type="ARBA" id="ARBA00023136"/>
    </source>
</evidence>
<comment type="subcellular location">
    <subcellularLocation>
        <location evidence="1">Membrane</location>
        <topology evidence="1">Multi-pass membrane protein</topology>
    </subcellularLocation>
</comment>
<evidence type="ECO:0000256" key="5">
    <source>
        <dbReference type="ARBA" id="ARBA00022692"/>
    </source>
</evidence>
<evidence type="ECO:0000256" key="2">
    <source>
        <dbReference type="ARBA" id="ARBA00005364"/>
    </source>
</evidence>
<dbReference type="InterPro" id="IPR044880">
    <property type="entry name" value="NCX_ion-bd_dom_sf"/>
</dbReference>
<keyword evidence="5" id="KW-0812">Transmembrane</keyword>
<evidence type="ECO:0000256" key="6">
    <source>
        <dbReference type="ARBA" id="ARBA00022989"/>
    </source>
</evidence>
<dbReference type="GO" id="GO:0008273">
    <property type="term" value="F:calcium, potassium:sodium antiporter activity"/>
    <property type="evidence" value="ECO:0007669"/>
    <property type="project" value="TreeGrafter"/>
</dbReference>
<comment type="similarity">
    <text evidence="2">Belongs to the Ca(2+):cation antiporter (CaCA) (TC 2.A.19) family. SLC24A subfamily.</text>
</comment>
<dbReference type="InterPro" id="IPR004837">
    <property type="entry name" value="NaCa_Exmemb"/>
</dbReference>
<dbReference type="PANTHER" id="PTHR10846:SF72">
    <property type="entry name" value="SODIUM_POTASSIUM_CALCIUM EXCHANGER NCKX30C"/>
    <property type="match status" value="1"/>
</dbReference>